<dbReference type="UniPathway" id="UPA00148">
    <property type="reaction ID" value="UER00238"/>
</dbReference>
<dbReference type="GO" id="GO:0008818">
    <property type="term" value="F:cobalamin 5'-phosphate synthase activity"/>
    <property type="evidence" value="ECO:0007669"/>
    <property type="project" value="UniProtKB-UniRule"/>
</dbReference>
<evidence type="ECO:0000313" key="20">
    <source>
        <dbReference type="EMBL" id="ANU14061.1"/>
    </source>
</evidence>
<evidence type="ECO:0000256" key="15">
    <source>
        <dbReference type="ARBA" id="ARBA00032605"/>
    </source>
</evidence>
<evidence type="ECO:0000256" key="12">
    <source>
        <dbReference type="ARBA" id="ARBA00022989"/>
    </source>
</evidence>
<keyword evidence="7 19" id="KW-1003">Cell membrane</keyword>
<feature type="transmembrane region" description="Helical" evidence="19">
    <location>
        <begin position="183"/>
        <end position="201"/>
    </location>
</feature>
<evidence type="ECO:0000256" key="7">
    <source>
        <dbReference type="ARBA" id="ARBA00022475"/>
    </source>
</evidence>
<dbReference type="PANTHER" id="PTHR34148">
    <property type="entry name" value="ADENOSYLCOBINAMIDE-GDP RIBAZOLETRANSFERASE"/>
    <property type="match status" value="1"/>
</dbReference>
<comment type="pathway">
    <text evidence="3 19">Cofactor biosynthesis; adenosylcobalamin biosynthesis; adenosylcobalamin from cob(II)yrinate a,c-diamide: step 7/7.</text>
</comment>
<comment type="function">
    <text evidence="14 19">Joins adenosylcobinamide-GDP and alpha-ribazole to generate adenosylcobalamin (Ado-cobalamin). Also synthesizes adenosylcobalamin 5'-phosphate from adenosylcobinamide-GDP and alpha-ribazole 5'-phosphate.</text>
</comment>
<sequence length="256" mass="28260">MTRQLRTGFLLALQFFSVIPVKKQLPMEKEYITAMYAILPLLGLLFGSVLTSTVWLLRDTTEISSLLLGFIVVLIGLVLTGGLHMDGLADTGDAYFSYQDRDKRLAIMGDPRIGAFGAMALVVAIVGKIILVAESINEASLVWVLLIPVFSRIGLLALFSFTKSAKPDGVAAFFQKRVSHKKLQLVAIVALVISFMLLIWSATFLSAIVLIILLFGFSWLYRAWCLRNFSGVTGDLLGAYVEGVEILLWMSLLFFV</sequence>
<keyword evidence="11 19" id="KW-0460">Magnesium</keyword>
<evidence type="ECO:0000256" key="17">
    <source>
        <dbReference type="ARBA" id="ARBA00048623"/>
    </source>
</evidence>
<dbReference type="Pfam" id="PF02654">
    <property type="entry name" value="CobS"/>
    <property type="match status" value="1"/>
</dbReference>
<keyword evidence="21" id="KW-1185">Reference proteome</keyword>
<reference evidence="20" key="1">
    <citation type="submission" date="2016-10" db="EMBL/GenBank/DDBJ databases">
        <authorList>
            <person name="de Groot N.N."/>
        </authorList>
    </citation>
    <scope>NUCLEOTIDE SEQUENCE</scope>
    <source>
        <strain evidence="20">DSM 24743</strain>
    </source>
</reference>
<evidence type="ECO:0000256" key="19">
    <source>
        <dbReference type="HAMAP-Rule" id="MF_00719"/>
    </source>
</evidence>
<dbReference type="RefSeq" id="WP_008496867.1">
    <property type="nucleotide sequence ID" value="NZ_CP016537.2"/>
</dbReference>
<evidence type="ECO:0000256" key="13">
    <source>
        <dbReference type="ARBA" id="ARBA00023136"/>
    </source>
</evidence>
<feature type="transmembrane region" description="Helical" evidence="19">
    <location>
        <begin position="113"/>
        <end position="133"/>
    </location>
</feature>
<dbReference type="GO" id="GO:0051073">
    <property type="term" value="F:adenosylcobinamide-GDP ribazoletransferase activity"/>
    <property type="evidence" value="ECO:0007669"/>
    <property type="project" value="UniProtKB-UniRule"/>
</dbReference>
<keyword evidence="12 19" id="KW-1133">Transmembrane helix</keyword>
<keyword evidence="13 19" id="KW-0472">Membrane</keyword>
<keyword evidence="9 19" id="KW-0808">Transferase</keyword>
<organism evidence="20 21">
    <name type="scientific">Planococcus halocryophilus</name>
    <dbReference type="NCBI Taxonomy" id="1215089"/>
    <lineage>
        <taxon>Bacteria</taxon>
        <taxon>Bacillati</taxon>
        <taxon>Bacillota</taxon>
        <taxon>Bacilli</taxon>
        <taxon>Bacillales</taxon>
        <taxon>Caryophanaceae</taxon>
        <taxon>Planococcus</taxon>
    </lineage>
</organism>
<feature type="transmembrane region" description="Helical" evidence="19">
    <location>
        <begin position="236"/>
        <end position="255"/>
    </location>
</feature>
<dbReference type="STRING" id="1215089.BBI08_09415"/>
<evidence type="ECO:0000256" key="18">
    <source>
        <dbReference type="ARBA" id="ARBA00049504"/>
    </source>
</evidence>
<evidence type="ECO:0000256" key="3">
    <source>
        <dbReference type="ARBA" id="ARBA00004663"/>
    </source>
</evidence>
<dbReference type="HAMAP" id="MF_00719">
    <property type="entry name" value="CobS"/>
    <property type="match status" value="1"/>
</dbReference>
<evidence type="ECO:0000256" key="8">
    <source>
        <dbReference type="ARBA" id="ARBA00022573"/>
    </source>
</evidence>
<dbReference type="Proteomes" id="UP000092687">
    <property type="component" value="Chromosome"/>
</dbReference>
<comment type="cofactor">
    <cofactor evidence="1 19">
        <name>Mg(2+)</name>
        <dbReference type="ChEBI" id="CHEBI:18420"/>
    </cofactor>
</comment>
<feature type="transmembrane region" description="Helical" evidence="19">
    <location>
        <begin position="63"/>
        <end position="83"/>
    </location>
</feature>
<dbReference type="EC" id="2.7.8.26" evidence="5 19"/>
<name>A0A1C7DRZ9_9BACL</name>
<dbReference type="AlphaFoldDB" id="A0A1C7DRZ9"/>
<comment type="catalytic activity">
    <reaction evidence="18 19">
        <text>alpha-ribazole 5'-phosphate + adenosylcob(III)inamide-GDP = adenosylcob(III)alamin 5'-phosphate + GMP + H(+)</text>
        <dbReference type="Rhea" id="RHEA:23560"/>
        <dbReference type="ChEBI" id="CHEBI:15378"/>
        <dbReference type="ChEBI" id="CHEBI:57918"/>
        <dbReference type="ChEBI" id="CHEBI:58115"/>
        <dbReference type="ChEBI" id="CHEBI:60487"/>
        <dbReference type="ChEBI" id="CHEBI:60493"/>
        <dbReference type="EC" id="2.7.8.26"/>
    </reaction>
</comment>
<protein>
    <recommendedName>
        <fullName evidence="6 19">Adenosylcobinamide-GDP ribazoletransferase</fullName>
        <ecNumber evidence="5 19">2.7.8.26</ecNumber>
    </recommendedName>
    <alternativeName>
        <fullName evidence="16 19">Cobalamin synthase</fullName>
    </alternativeName>
    <alternativeName>
        <fullName evidence="15 19">Cobalamin-5'-phosphate synthase</fullName>
    </alternativeName>
</protein>
<evidence type="ECO:0000256" key="16">
    <source>
        <dbReference type="ARBA" id="ARBA00032853"/>
    </source>
</evidence>
<evidence type="ECO:0000256" key="6">
    <source>
        <dbReference type="ARBA" id="ARBA00015850"/>
    </source>
</evidence>
<evidence type="ECO:0000256" key="4">
    <source>
        <dbReference type="ARBA" id="ARBA00010561"/>
    </source>
</evidence>
<gene>
    <name evidence="19" type="primary">cobS</name>
    <name evidence="20" type="ORF">BBI08_09415</name>
</gene>
<comment type="catalytic activity">
    <reaction evidence="17 19">
        <text>alpha-ribazole + adenosylcob(III)inamide-GDP = adenosylcob(III)alamin + GMP + H(+)</text>
        <dbReference type="Rhea" id="RHEA:16049"/>
        <dbReference type="ChEBI" id="CHEBI:10329"/>
        <dbReference type="ChEBI" id="CHEBI:15378"/>
        <dbReference type="ChEBI" id="CHEBI:18408"/>
        <dbReference type="ChEBI" id="CHEBI:58115"/>
        <dbReference type="ChEBI" id="CHEBI:60487"/>
        <dbReference type="EC" id="2.7.8.26"/>
    </reaction>
</comment>
<feature type="transmembrane region" description="Helical" evidence="19">
    <location>
        <begin position="207"/>
        <end position="224"/>
    </location>
</feature>
<dbReference type="NCBIfam" id="TIGR00317">
    <property type="entry name" value="cobS"/>
    <property type="match status" value="1"/>
</dbReference>
<dbReference type="EMBL" id="CP016537">
    <property type="protein sequence ID" value="ANU14061.1"/>
    <property type="molecule type" value="Genomic_DNA"/>
</dbReference>
<feature type="transmembrane region" description="Helical" evidence="19">
    <location>
        <begin position="31"/>
        <end position="57"/>
    </location>
</feature>
<proteinExistence type="inferred from homology"/>
<evidence type="ECO:0000256" key="5">
    <source>
        <dbReference type="ARBA" id="ARBA00013200"/>
    </source>
</evidence>
<dbReference type="GO" id="GO:0009236">
    <property type="term" value="P:cobalamin biosynthetic process"/>
    <property type="evidence" value="ECO:0007669"/>
    <property type="project" value="UniProtKB-UniRule"/>
</dbReference>
<evidence type="ECO:0000256" key="14">
    <source>
        <dbReference type="ARBA" id="ARBA00025228"/>
    </source>
</evidence>
<comment type="subcellular location">
    <subcellularLocation>
        <location evidence="2 19">Cell membrane</location>
        <topology evidence="2 19">Multi-pass membrane protein</topology>
    </subcellularLocation>
</comment>
<evidence type="ECO:0000256" key="9">
    <source>
        <dbReference type="ARBA" id="ARBA00022679"/>
    </source>
</evidence>
<dbReference type="GO" id="GO:0005886">
    <property type="term" value="C:plasma membrane"/>
    <property type="evidence" value="ECO:0007669"/>
    <property type="project" value="UniProtKB-SubCell"/>
</dbReference>
<keyword evidence="8 19" id="KW-0169">Cobalamin biosynthesis</keyword>
<comment type="similarity">
    <text evidence="4 19">Belongs to the CobS family.</text>
</comment>
<feature type="transmembrane region" description="Helical" evidence="19">
    <location>
        <begin position="139"/>
        <end position="162"/>
    </location>
</feature>
<evidence type="ECO:0000256" key="10">
    <source>
        <dbReference type="ARBA" id="ARBA00022692"/>
    </source>
</evidence>
<evidence type="ECO:0000256" key="1">
    <source>
        <dbReference type="ARBA" id="ARBA00001946"/>
    </source>
</evidence>
<dbReference type="PANTHER" id="PTHR34148:SF1">
    <property type="entry name" value="ADENOSYLCOBINAMIDE-GDP RIBAZOLETRANSFERASE"/>
    <property type="match status" value="1"/>
</dbReference>
<evidence type="ECO:0000256" key="11">
    <source>
        <dbReference type="ARBA" id="ARBA00022842"/>
    </source>
</evidence>
<accession>A0A1C7DRZ9</accession>
<dbReference type="KEGG" id="phc:BBI08_09415"/>
<dbReference type="OrthoDB" id="9794626at2"/>
<keyword evidence="10 19" id="KW-0812">Transmembrane</keyword>
<dbReference type="InterPro" id="IPR003805">
    <property type="entry name" value="CobS"/>
</dbReference>
<evidence type="ECO:0000256" key="2">
    <source>
        <dbReference type="ARBA" id="ARBA00004651"/>
    </source>
</evidence>
<evidence type="ECO:0000313" key="21">
    <source>
        <dbReference type="Proteomes" id="UP000092687"/>
    </source>
</evidence>